<dbReference type="PANTHER" id="PTHR43316:SF3">
    <property type="entry name" value="HALOACID DEHALOGENASE, TYPE II (AFU_ORTHOLOGUE AFUA_2G07750)-RELATED"/>
    <property type="match status" value="1"/>
</dbReference>
<name>A0A9P8UKR6_9PEZI</name>
<comment type="caution">
    <text evidence="3">The sequence shown here is derived from an EMBL/GenBank/DDBJ whole genome shotgun (WGS) entry which is preliminary data.</text>
</comment>
<dbReference type="InterPro" id="IPR036412">
    <property type="entry name" value="HAD-like_sf"/>
</dbReference>
<dbReference type="GO" id="GO:0019120">
    <property type="term" value="F:hydrolase activity, acting on acid halide bonds, in C-halide compounds"/>
    <property type="evidence" value="ECO:0007669"/>
    <property type="project" value="InterPro"/>
</dbReference>
<accession>A0A9P8UKR6</accession>
<dbReference type="SUPFAM" id="SSF56784">
    <property type="entry name" value="HAD-like"/>
    <property type="match status" value="1"/>
</dbReference>
<keyword evidence="4" id="KW-1185">Reference proteome</keyword>
<dbReference type="InterPro" id="IPR023214">
    <property type="entry name" value="HAD_sf"/>
</dbReference>
<evidence type="ECO:0000256" key="1">
    <source>
        <dbReference type="ARBA" id="ARBA00008106"/>
    </source>
</evidence>
<protein>
    <submittedName>
        <fullName evidence="3">Haloacid dehalogenase</fullName>
    </submittedName>
</protein>
<evidence type="ECO:0000313" key="3">
    <source>
        <dbReference type="EMBL" id="KAH6653782.1"/>
    </source>
</evidence>
<dbReference type="InterPro" id="IPR006439">
    <property type="entry name" value="HAD-SF_hydro_IA"/>
</dbReference>
<dbReference type="Proteomes" id="UP000758603">
    <property type="component" value="Unassembled WGS sequence"/>
</dbReference>
<dbReference type="NCBIfam" id="TIGR01428">
    <property type="entry name" value="HAD_type_II"/>
    <property type="match status" value="1"/>
</dbReference>
<dbReference type="InterPro" id="IPR051540">
    <property type="entry name" value="S-2-haloacid_dehalogenase"/>
</dbReference>
<dbReference type="RefSeq" id="XP_045958052.1">
    <property type="nucleotide sequence ID" value="XM_046107229.1"/>
</dbReference>
<dbReference type="Pfam" id="PF00702">
    <property type="entry name" value="Hydrolase"/>
    <property type="match status" value="1"/>
</dbReference>
<dbReference type="Gene3D" id="1.10.150.240">
    <property type="entry name" value="Putative phosphatase, domain 2"/>
    <property type="match status" value="1"/>
</dbReference>
<dbReference type="PRINTS" id="PR00413">
    <property type="entry name" value="HADHALOGNASE"/>
</dbReference>
<organism evidence="3 4">
    <name type="scientific">Truncatella angustata</name>
    <dbReference type="NCBI Taxonomy" id="152316"/>
    <lineage>
        <taxon>Eukaryota</taxon>
        <taxon>Fungi</taxon>
        <taxon>Dikarya</taxon>
        <taxon>Ascomycota</taxon>
        <taxon>Pezizomycotina</taxon>
        <taxon>Sordariomycetes</taxon>
        <taxon>Xylariomycetidae</taxon>
        <taxon>Amphisphaeriales</taxon>
        <taxon>Sporocadaceae</taxon>
        <taxon>Truncatella</taxon>
    </lineage>
</organism>
<dbReference type="NCBIfam" id="TIGR01493">
    <property type="entry name" value="HAD-SF-IA-v2"/>
    <property type="match status" value="1"/>
</dbReference>
<dbReference type="Gene3D" id="3.40.50.1000">
    <property type="entry name" value="HAD superfamily/HAD-like"/>
    <property type="match status" value="1"/>
</dbReference>
<gene>
    <name evidence="3" type="ORF">BKA67DRAFT_658122</name>
</gene>
<proteinExistence type="inferred from homology"/>
<dbReference type="InterPro" id="IPR023198">
    <property type="entry name" value="PGP-like_dom2"/>
</dbReference>
<dbReference type="OrthoDB" id="3256520at2759"/>
<keyword evidence="2" id="KW-0378">Hydrolase</keyword>
<dbReference type="GeneID" id="70136120"/>
<dbReference type="InterPro" id="IPR006328">
    <property type="entry name" value="2-HAD"/>
</dbReference>
<dbReference type="SFLD" id="SFLDS00003">
    <property type="entry name" value="Haloacid_Dehalogenase"/>
    <property type="match status" value="1"/>
</dbReference>
<comment type="similarity">
    <text evidence="1">Belongs to the HAD-like hydrolase superfamily. S-2-haloalkanoic acid dehalogenase family.</text>
</comment>
<evidence type="ECO:0000256" key="2">
    <source>
        <dbReference type="ARBA" id="ARBA00022801"/>
    </source>
</evidence>
<dbReference type="EMBL" id="JAGPXC010000004">
    <property type="protein sequence ID" value="KAH6653782.1"/>
    <property type="molecule type" value="Genomic_DNA"/>
</dbReference>
<dbReference type="PANTHER" id="PTHR43316">
    <property type="entry name" value="HYDROLASE, HALOACID DELAHOGENASE-RELATED"/>
    <property type="match status" value="1"/>
</dbReference>
<dbReference type="AlphaFoldDB" id="A0A9P8UKR6"/>
<sequence>MSSVKTVVAFDLYGTLLSTESVAEELAKLFGEDKAHSLAAAWRKYQLEYTWRLNSVGPEHYQNFSQVTRNSLKNAILEYGLDISDSQEDSLMQAYDALHVFPEVPAALKLVSEKNELIDPYIFSNGTLEMLGNSVKRSPDLGPHASLFKSLVTVDSLKVYKPAMKVYKHLLSEVGKKDHAGDVWLVSGNPFDVVGAKIAGLKAAWIDRAGTGWVDRLDDIHVPTIIASGVDDAVKGILTWAADSHQIA</sequence>
<dbReference type="SFLD" id="SFLDG01129">
    <property type="entry name" value="C1.5:_HAD__Beta-PGM__Phosphata"/>
    <property type="match status" value="1"/>
</dbReference>
<reference evidence="3" key="1">
    <citation type="journal article" date="2021" name="Nat. Commun.">
        <title>Genetic determinants of endophytism in the Arabidopsis root mycobiome.</title>
        <authorList>
            <person name="Mesny F."/>
            <person name="Miyauchi S."/>
            <person name="Thiergart T."/>
            <person name="Pickel B."/>
            <person name="Atanasova L."/>
            <person name="Karlsson M."/>
            <person name="Huettel B."/>
            <person name="Barry K.W."/>
            <person name="Haridas S."/>
            <person name="Chen C."/>
            <person name="Bauer D."/>
            <person name="Andreopoulos W."/>
            <person name="Pangilinan J."/>
            <person name="LaButti K."/>
            <person name="Riley R."/>
            <person name="Lipzen A."/>
            <person name="Clum A."/>
            <person name="Drula E."/>
            <person name="Henrissat B."/>
            <person name="Kohler A."/>
            <person name="Grigoriev I.V."/>
            <person name="Martin F.M."/>
            <person name="Hacquard S."/>
        </authorList>
    </citation>
    <scope>NUCLEOTIDE SEQUENCE</scope>
    <source>
        <strain evidence="3">MPI-SDFR-AT-0073</strain>
    </source>
</reference>
<dbReference type="GO" id="GO:0016791">
    <property type="term" value="F:phosphatase activity"/>
    <property type="evidence" value="ECO:0007669"/>
    <property type="project" value="UniProtKB-ARBA"/>
</dbReference>
<evidence type="ECO:0000313" key="4">
    <source>
        <dbReference type="Proteomes" id="UP000758603"/>
    </source>
</evidence>